<comment type="caution">
    <text evidence="1">The sequence shown here is derived from an EMBL/GenBank/DDBJ whole genome shotgun (WGS) entry which is preliminary data.</text>
</comment>
<evidence type="ECO:0000313" key="2">
    <source>
        <dbReference type="Proteomes" id="UP000029858"/>
    </source>
</evidence>
<dbReference type="PANTHER" id="PTHR35802:SF1">
    <property type="entry name" value="PROTEASE SYNTHASE AND SPORULATION PROTEIN PAI 2"/>
    <property type="match status" value="1"/>
</dbReference>
<reference evidence="1 2" key="2">
    <citation type="submission" date="2014-10" db="EMBL/GenBank/DDBJ databases">
        <title>Paracoccus sanguinis sp. nov., isolated from clinical specimens of New York State patients.</title>
        <authorList>
            <person name="Mingle L.A."/>
            <person name="Cole J.A."/>
            <person name="Lapierre P."/>
            <person name="Musser K.A."/>
        </authorList>
    </citation>
    <scope>NUCLEOTIDE SEQUENCE [LARGE SCALE GENOMIC DNA]</scope>
    <source>
        <strain evidence="1 2">5503</strain>
    </source>
</reference>
<dbReference type="PIRSF" id="PIRSF010372">
    <property type="entry name" value="PaiB"/>
    <property type="match status" value="1"/>
</dbReference>
<reference evidence="1 2" key="1">
    <citation type="submission" date="2014-09" db="EMBL/GenBank/DDBJ databases">
        <authorList>
            <person name="McGinnis J.M."/>
            <person name="Wolfgang W.J."/>
        </authorList>
    </citation>
    <scope>NUCLEOTIDE SEQUENCE [LARGE SCALE GENOMIC DNA]</scope>
    <source>
        <strain evidence="1 2">5503</strain>
    </source>
</reference>
<proteinExistence type="predicted"/>
<gene>
    <name evidence="1" type="ORF">IX56_16455</name>
</gene>
<dbReference type="RefSeq" id="WP_036712312.1">
    <property type="nucleotide sequence ID" value="NZ_JRKQ01000142.1"/>
</dbReference>
<accession>A0A099G8X1</accession>
<evidence type="ECO:0000313" key="1">
    <source>
        <dbReference type="EMBL" id="KGJ19012.1"/>
    </source>
</evidence>
<dbReference type="Gene3D" id="2.30.110.10">
    <property type="entry name" value="Electron Transport, Fmn-binding Protein, Chain A"/>
    <property type="match status" value="1"/>
</dbReference>
<sequence length="206" mass="21900">MYTPPAFDETRPEVLSALIAAHPLALLVTAGDDTGPTANLIPMTAEGGVLRAHLARANPQLAELRAAQSAGRPVLAVFQGPQAYVSPGWYASKAEHGRVVPTWNFLMVQVRGVPRVIDEPDWLAAQVAHLTDRLEAERPDPWSVTDAPAPFVAAQLRGIVGLELPMTARAGKWKASQNRSAADRAGVAHGLARAGHAMADHIPLTP</sequence>
<dbReference type="SUPFAM" id="SSF50475">
    <property type="entry name" value="FMN-binding split barrel"/>
    <property type="match status" value="1"/>
</dbReference>
<organism evidence="1 2">
    <name type="scientific">Paracoccus sanguinis</name>
    <dbReference type="NCBI Taxonomy" id="1545044"/>
    <lineage>
        <taxon>Bacteria</taxon>
        <taxon>Pseudomonadati</taxon>
        <taxon>Pseudomonadota</taxon>
        <taxon>Alphaproteobacteria</taxon>
        <taxon>Rhodobacterales</taxon>
        <taxon>Paracoccaceae</taxon>
        <taxon>Paracoccus</taxon>
    </lineage>
</organism>
<protein>
    <submittedName>
        <fullName evidence="1">Transcriptional regulator</fullName>
    </submittedName>
</protein>
<dbReference type="EMBL" id="JRKQ01000142">
    <property type="protein sequence ID" value="KGJ19012.1"/>
    <property type="molecule type" value="Genomic_DNA"/>
</dbReference>
<dbReference type="InterPro" id="IPR012349">
    <property type="entry name" value="Split_barrel_FMN-bd"/>
</dbReference>
<name>A0A099G8X1_9RHOB</name>
<dbReference type="Proteomes" id="UP000029858">
    <property type="component" value="Unassembled WGS sequence"/>
</dbReference>
<dbReference type="Pfam" id="PF04299">
    <property type="entry name" value="FMN_bind_2"/>
    <property type="match status" value="1"/>
</dbReference>
<dbReference type="PANTHER" id="PTHR35802">
    <property type="entry name" value="PROTEASE SYNTHASE AND SPORULATION PROTEIN PAI 2"/>
    <property type="match status" value="1"/>
</dbReference>
<dbReference type="AlphaFoldDB" id="A0A099G8X1"/>
<dbReference type="InterPro" id="IPR007396">
    <property type="entry name" value="TR_PAI2-type"/>
</dbReference>